<dbReference type="PROSITE" id="PS51257">
    <property type="entry name" value="PROKAR_LIPOPROTEIN"/>
    <property type="match status" value="1"/>
</dbReference>
<proteinExistence type="inferred from homology"/>
<dbReference type="Proteomes" id="UP000757435">
    <property type="component" value="Unassembled WGS sequence"/>
</dbReference>
<dbReference type="FunFam" id="3.40.190.10:FF:000050">
    <property type="entry name" value="Sulfonate ABC transporter substrate-binding protein"/>
    <property type="match status" value="1"/>
</dbReference>
<evidence type="ECO:0000256" key="1">
    <source>
        <dbReference type="ARBA" id="ARBA00004418"/>
    </source>
</evidence>
<gene>
    <name evidence="10" type="ORF">KME15_04090</name>
</gene>
<feature type="chain" id="PRO_5037004702" description="Putative aliphatic sulfonates-binding protein" evidence="8">
    <location>
        <begin position="22"/>
        <end position="338"/>
    </location>
</feature>
<evidence type="ECO:0000259" key="9">
    <source>
        <dbReference type="SMART" id="SM00062"/>
    </source>
</evidence>
<protein>
    <recommendedName>
        <fullName evidence="6">Putative aliphatic sulfonates-binding protein</fullName>
    </recommendedName>
</protein>
<dbReference type="PANTHER" id="PTHR30024:SF42">
    <property type="entry name" value="ALIPHATIC SULFONATES-BINDING PROTEIN-RELATED"/>
    <property type="match status" value="1"/>
</dbReference>
<dbReference type="SMART" id="SM00062">
    <property type="entry name" value="PBPb"/>
    <property type="match status" value="1"/>
</dbReference>
<dbReference type="InterPro" id="IPR010067">
    <property type="entry name" value="ABC_SsuA_sub-bd"/>
</dbReference>
<dbReference type="GO" id="GO:0042626">
    <property type="term" value="F:ATPase-coupled transmembrane transporter activity"/>
    <property type="evidence" value="ECO:0007669"/>
    <property type="project" value="InterPro"/>
</dbReference>
<dbReference type="GO" id="GO:0016020">
    <property type="term" value="C:membrane"/>
    <property type="evidence" value="ECO:0007669"/>
    <property type="project" value="InterPro"/>
</dbReference>
<dbReference type="Pfam" id="PF09084">
    <property type="entry name" value="NMT1"/>
    <property type="match status" value="1"/>
</dbReference>
<dbReference type="Gene3D" id="3.40.190.10">
    <property type="entry name" value="Periplasmic binding protein-like II"/>
    <property type="match status" value="2"/>
</dbReference>
<dbReference type="SUPFAM" id="SSF53850">
    <property type="entry name" value="Periplasmic binding protein-like II"/>
    <property type="match status" value="1"/>
</dbReference>
<dbReference type="PANTHER" id="PTHR30024">
    <property type="entry name" value="ALIPHATIC SULFONATES-BINDING PROTEIN-RELATED"/>
    <property type="match status" value="1"/>
</dbReference>
<comment type="subcellular location">
    <subcellularLocation>
        <location evidence="1">Periplasm</location>
    </subcellularLocation>
</comment>
<dbReference type="EMBL" id="JAHHHD010000003">
    <property type="protein sequence ID" value="MBW4657830.1"/>
    <property type="molecule type" value="Genomic_DNA"/>
</dbReference>
<evidence type="ECO:0000313" key="10">
    <source>
        <dbReference type="EMBL" id="MBW4657830.1"/>
    </source>
</evidence>
<comment type="function">
    <text evidence="5">Part of a binding-protein-dependent transport system for aliphatic sulfonates. Putative binding protein.</text>
</comment>
<keyword evidence="3" id="KW-0813">Transport</keyword>
<organism evidence="10 11">
    <name type="scientific">Drouetiella hepatica Uher 2000/2452</name>
    <dbReference type="NCBI Taxonomy" id="904376"/>
    <lineage>
        <taxon>Bacteria</taxon>
        <taxon>Bacillati</taxon>
        <taxon>Cyanobacteriota</taxon>
        <taxon>Cyanophyceae</taxon>
        <taxon>Oculatellales</taxon>
        <taxon>Oculatellaceae</taxon>
        <taxon>Drouetiella</taxon>
    </lineage>
</organism>
<evidence type="ECO:0000313" key="11">
    <source>
        <dbReference type="Proteomes" id="UP000757435"/>
    </source>
</evidence>
<feature type="signal peptide" evidence="8">
    <location>
        <begin position="1"/>
        <end position="21"/>
    </location>
</feature>
<reference evidence="10" key="2">
    <citation type="journal article" date="2022" name="Microbiol. Resour. Announc.">
        <title>Metagenome Sequencing to Explore Phylogenomics of Terrestrial Cyanobacteria.</title>
        <authorList>
            <person name="Ward R.D."/>
            <person name="Stajich J.E."/>
            <person name="Johansen J.R."/>
            <person name="Huntemann M."/>
            <person name="Clum A."/>
            <person name="Foster B."/>
            <person name="Foster B."/>
            <person name="Roux S."/>
            <person name="Palaniappan K."/>
            <person name="Varghese N."/>
            <person name="Mukherjee S."/>
            <person name="Reddy T.B.K."/>
            <person name="Daum C."/>
            <person name="Copeland A."/>
            <person name="Chen I.A."/>
            <person name="Ivanova N.N."/>
            <person name="Kyrpides N.C."/>
            <person name="Shapiro N."/>
            <person name="Eloe-Fadrosh E.A."/>
            <person name="Pietrasiak N."/>
        </authorList>
    </citation>
    <scope>NUCLEOTIDE SEQUENCE</scope>
    <source>
        <strain evidence="10">UHER 2000/2452</strain>
    </source>
</reference>
<reference evidence="10" key="1">
    <citation type="submission" date="2021-05" db="EMBL/GenBank/DDBJ databases">
        <authorList>
            <person name="Pietrasiak N."/>
            <person name="Ward R."/>
            <person name="Stajich J.E."/>
            <person name="Kurbessoian T."/>
        </authorList>
    </citation>
    <scope>NUCLEOTIDE SEQUENCE</scope>
    <source>
        <strain evidence="10">UHER 2000/2452</strain>
    </source>
</reference>
<feature type="region of interest" description="Disordered" evidence="7">
    <location>
        <begin position="24"/>
        <end position="44"/>
    </location>
</feature>
<dbReference type="InterPro" id="IPR001638">
    <property type="entry name" value="Solute-binding_3/MltF_N"/>
</dbReference>
<dbReference type="GO" id="GO:0042597">
    <property type="term" value="C:periplasmic space"/>
    <property type="evidence" value="ECO:0007669"/>
    <property type="project" value="UniProtKB-SubCell"/>
</dbReference>
<dbReference type="InterPro" id="IPR015168">
    <property type="entry name" value="SsuA/THI5"/>
</dbReference>
<evidence type="ECO:0000256" key="8">
    <source>
        <dbReference type="SAM" id="SignalP"/>
    </source>
</evidence>
<evidence type="ECO:0000256" key="6">
    <source>
        <dbReference type="ARBA" id="ARBA00070228"/>
    </source>
</evidence>
<keyword evidence="4 8" id="KW-0732">Signal</keyword>
<comment type="caution">
    <text evidence="10">The sequence shown here is derived from an EMBL/GenBank/DDBJ whole genome shotgun (WGS) entry which is preliminary data.</text>
</comment>
<dbReference type="AlphaFoldDB" id="A0A951UL26"/>
<evidence type="ECO:0000256" key="4">
    <source>
        <dbReference type="ARBA" id="ARBA00022729"/>
    </source>
</evidence>
<name>A0A951UL26_9CYAN</name>
<feature type="domain" description="Solute-binding protein family 3/N-terminal" evidence="9">
    <location>
        <begin position="49"/>
        <end position="262"/>
    </location>
</feature>
<evidence type="ECO:0000256" key="2">
    <source>
        <dbReference type="ARBA" id="ARBA00010742"/>
    </source>
</evidence>
<accession>A0A951UL26</accession>
<comment type="similarity">
    <text evidence="2">Belongs to the bacterial solute-binding protein SsuA/TauA family.</text>
</comment>
<sequence length="338" mass="36604">MHLKRRTVLSGLIGLSIPLIASSCTRDSSSPTTSQVSPSAAPATSAGQTIHIGYQKATELDLLRTRGELDKKLSELGATAEWALFPSGPPMLEAMNAGKIDFGGVGESPPIFSQAAGGQFYYVSVTPLSAASQDIVVSKNSAIQTPADLKGKKVALQKGSSAHYLLLKALEEASVSADQVEVVSLSPADARAAFEQGNVDAWSIWDPFLAVAQQSSNIRGLNVGRERRNYFLASQQFAKSQSTMLKTVLEAAKENGNWIAQNIQEVAQRFSKDIKVDQVVLQEVYKRRSWQVLPVDAQIQEAQQAVADTFYKSKVIPKSVQVNEVFLPSEDYSKIFPS</sequence>
<dbReference type="NCBIfam" id="TIGR01728">
    <property type="entry name" value="SsuA_fam"/>
    <property type="match status" value="1"/>
</dbReference>
<evidence type="ECO:0000256" key="5">
    <source>
        <dbReference type="ARBA" id="ARBA00055538"/>
    </source>
</evidence>
<evidence type="ECO:0000256" key="3">
    <source>
        <dbReference type="ARBA" id="ARBA00022448"/>
    </source>
</evidence>
<evidence type="ECO:0000256" key="7">
    <source>
        <dbReference type="SAM" id="MobiDB-lite"/>
    </source>
</evidence>